<feature type="transmembrane region" description="Helical" evidence="6">
    <location>
        <begin position="6"/>
        <end position="26"/>
    </location>
</feature>
<evidence type="ECO:0000256" key="6">
    <source>
        <dbReference type="SAM" id="Phobius"/>
    </source>
</evidence>
<feature type="domain" description="Type II secretion system protein TadB-like N-terminal" evidence="8">
    <location>
        <begin position="6"/>
        <end position="154"/>
    </location>
</feature>
<evidence type="ECO:0000256" key="1">
    <source>
        <dbReference type="ARBA" id="ARBA00004651"/>
    </source>
</evidence>
<evidence type="ECO:0000256" key="3">
    <source>
        <dbReference type="ARBA" id="ARBA00022692"/>
    </source>
</evidence>
<feature type="transmembrane region" description="Helical" evidence="6">
    <location>
        <begin position="123"/>
        <end position="147"/>
    </location>
</feature>
<keyword evidence="10" id="KW-1185">Reference proteome</keyword>
<evidence type="ECO:0000259" key="8">
    <source>
        <dbReference type="Pfam" id="PF19360"/>
    </source>
</evidence>
<protein>
    <submittedName>
        <fullName evidence="9">Type II secretion system F family protein</fullName>
    </submittedName>
</protein>
<dbReference type="PANTHER" id="PTHR35007">
    <property type="entry name" value="INTEGRAL MEMBRANE PROTEIN-RELATED"/>
    <property type="match status" value="1"/>
</dbReference>
<dbReference type="Gene3D" id="1.20.81.30">
    <property type="entry name" value="Type II secretion system (T2SS), domain F"/>
    <property type="match status" value="1"/>
</dbReference>
<reference evidence="9 10" key="1">
    <citation type="submission" date="2021-08" db="EMBL/GenBank/DDBJ databases">
        <title>Comparative Genomics Analysis of the Genus Qipengyuania Reveals Extensive Genetic Diversity and Metabolic Versatility, Including the Description of Fifteen Novel Species.</title>
        <authorList>
            <person name="Liu Y."/>
        </authorList>
    </citation>
    <scope>NUCLEOTIDE SEQUENCE [LARGE SCALE GENOMIC DNA]</scope>
    <source>
        <strain evidence="9 10">1NDH17</strain>
    </source>
</reference>
<evidence type="ECO:0000313" key="9">
    <source>
        <dbReference type="EMBL" id="MBX7458996.1"/>
    </source>
</evidence>
<keyword evidence="4 6" id="KW-1133">Transmembrane helix</keyword>
<dbReference type="Pfam" id="PF00482">
    <property type="entry name" value="T2SSF"/>
    <property type="match status" value="1"/>
</dbReference>
<dbReference type="InterPro" id="IPR045824">
    <property type="entry name" value="T2SS_TadB-like_N"/>
</dbReference>
<comment type="subcellular location">
    <subcellularLocation>
        <location evidence="1">Cell membrane</location>
        <topology evidence="1">Multi-pass membrane protein</topology>
    </subcellularLocation>
</comment>
<sequence length="333" mass="36417">MTEAAIRIMFLVAVFVAVFLLAQTFARSAAQKRSYSTAVNRRMSLIQSGADRDELVAQLLKNSPTEHTHLPPIIRGIVEGFQRTIFAAAVPYTVGQVALVMAVAGVVIFGLVLLTAASLGAAIGFGVIQLALIFSVAVAFGLPYLFLQRSAAKRRAKVEKQFPVALDIFVRALRSGHPVASGIELLTREMEDPIGTEFGIVADEVTYGADLVSALNAMADRWDLEDMRMFVVSLAVQSETGGNLAEILENLANVIRERHSMYMKVRALSSEGRMTGWMLTVLPVFAFVMTFLGGPSFYLDVIEDPIFIFGSITLVVLYFIGVFTIRKMIDIKV</sequence>
<name>A0ABS7J3B0_9SPHN</name>
<evidence type="ECO:0000256" key="2">
    <source>
        <dbReference type="ARBA" id="ARBA00022475"/>
    </source>
</evidence>
<keyword evidence="5 6" id="KW-0472">Membrane</keyword>
<keyword evidence="2" id="KW-1003">Cell membrane</keyword>
<dbReference type="PANTHER" id="PTHR35007:SF1">
    <property type="entry name" value="PILUS ASSEMBLY PROTEIN"/>
    <property type="match status" value="1"/>
</dbReference>
<dbReference type="EMBL" id="JAIGNK010000003">
    <property type="protein sequence ID" value="MBX7458996.1"/>
    <property type="molecule type" value="Genomic_DNA"/>
</dbReference>
<accession>A0ABS7J3B0</accession>
<feature type="transmembrane region" description="Helical" evidence="6">
    <location>
        <begin position="97"/>
        <end position="117"/>
    </location>
</feature>
<dbReference type="RefSeq" id="WP_221574346.1">
    <property type="nucleotide sequence ID" value="NZ_JAIGNK010000003.1"/>
</dbReference>
<feature type="transmembrane region" description="Helical" evidence="6">
    <location>
        <begin position="306"/>
        <end position="325"/>
    </location>
</feature>
<dbReference type="InterPro" id="IPR042094">
    <property type="entry name" value="T2SS_GspF_sf"/>
</dbReference>
<gene>
    <name evidence="9" type="ORF">K3152_12120</name>
</gene>
<feature type="domain" description="Type II secretion system protein GspF" evidence="7">
    <location>
        <begin position="166"/>
        <end position="290"/>
    </location>
</feature>
<dbReference type="Proteomes" id="UP000783253">
    <property type="component" value="Unassembled WGS sequence"/>
</dbReference>
<dbReference type="InterPro" id="IPR018076">
    <property type="entry name" value="T2SS_GspF_dom"/>
</dbReference>
<dbReference type="Pfam" id="PF19360">
    <property type="entry name" value="TadB_TadC_N"/>
    <property type="match status" value="1"/>
</dbReference>
<proteinExistence type="predicted"/>
<organism evidence="9 10">
    <name type="scientific">Qipengyuania polymorpha</name>
    <dbReference type="NCBI Taxonomy" id="2867234"/>
    <lineage>
        <taxon>Bacteria</taxon>
        <taxon>Pseudomonadati</taxon>
        <taxon>Pseudomonadota</taxon>
        <taxon>Alphaproteobacteria</taxon>
        <taxon>Sphingomonadales</taxon>
        <taxon>Erythrobacteraceae</taxon>
        <taxon>Qipengyuania</taxon>
    </lineage>
</organism>
<evidence type="ECO:0000313" key="10">
    <source>
        <dbReference type="Proteomes" id="UP000783253"/>
    </source>
</evidence>
<feature type="transmembrane region" description="Helical" evidence="6">
    <location>
        <begin position="274"/>
        <end position="294"/>
    </location>
</feature>
<comment type="caution">
    <text evidence="9">The sequence shown here is derived from an EMBL/GenBank/DDBJ whole genome shotgun (WGS) entry which is preliminary data.</text>
</comment>
<keyword evidence="3 6" id="KW-0812">Transmembrane</keyword>
<evidence type="ECO:0000256" key="4">
    <source>
        <dbReference type="ARBA" id="ARBA00022989"/>
    </source>
</evidence>
<evidence type="ECO:0000259" key="7">
    <source>
        <dbReference type="Pfam" id="PF00482"/>
    </source>
</evidence>
<evidence type="ECO:0000256" key="5">
    <source>
        <dbReference type="ARBA" id="ARBA00023136"/>
    </source>
</evidence>